<accession>A0A1Y0CJJ4</accession>
<dbReference type="GeneID" id="96737805"/>
<name>A0A1Y0CJJ4_9BACI</name>
<protein>
    <submittedName>
        <fullName evidence="2">Chemotaxis protein CheR</fullName>
    </submittedName>
    <submittedName>
        <fullName evidence="3">Protein-glutamate O-methyltransferase CheR</fullName>
    </submittedName>
</protein>
<feature type="domain" description="CheR-type methyltransferase" evidence="1">
    <location>
        <begin position="1"/>
        <end position="269"/>
    </location>
</feature>
<dbReference type="InterPro" id="IPR050903">
    <property type="entry name" value="Bact_Chemotaxis_MeTrfase"/>
</dbReference>
<dbReference type="KEGG" id="bhk:B4U37_05100"/>
<dbReference type="PANTHER" id="PTHR24422:SF8">
    <property type="entry name" value="CHEMOTAXIS PROTEIN"/>
    <property type="match status" value="1"/>
</dbReference>
<dbReference type="InterPro" id="IPR029063">
    <property type="entry name" value="SAM-dependent_MTases_sf"/>
</dbReference>
<dbReference type="EMBL" id="CP020880">
    <property type="protein sequence ID" value="ART75458.1"/>
    <property type="molecule type" value="Genomic_DNA"/>
</dbReference>
<dbReference type="PROSITE" id="PS50123">
    <property type="entry name" value="CHER"/>
    <property type="match status" value="1"/>
</dbReference>
<dbReference type="Gene3D" id="3.40.50.150">
    <property type="entry name" value="Vaccinia Virus protein VP39"/>
    <property type="match status" value="1"/>
</dbReference>
<organism evidence="3 5">
    <name type="scientific">Sutcliffiella horikoshii</name>
    <dbReference type="NCBI Taxonomy" id="79883"/>
    <lineage>
        <taxon>Bacteria</taxon>
        <taxon>Bacillati</taxon>
        <taxon>Bacillota</taxon>
        <taxon>Bacilli</taxon>
        <taxon>Bacillales</taxon>
        <taxon>Bacillaceae</taxon>
        <taxon>Sutcliffiella</taxon>
    </lineage>
</organism>
<dbReference type="PRINTS" id="PR00996">
    <property type="entry name" value="CHERMTFRASE"/>
</dbReference>
<dbReference type="Pfam" id="PF03705">
    <property type="entry name" value="CheR_N"/>
    <property type="match status" value="1"/>
</dbReference>
<dbReference type="InterPro" id="IPR022642">
    <property type="entry name" value="CheR_C"/>
</dbReference>
<dbReference type="InterPro" id="IPR000780">
    <property type="entry name" value="CheR_MeTrfase"/>
</dbReference>
<proteinExistence type="predicted"/>
<evidence type="ECO:0000313" key="3">
    <source>
        <dbReference type="EMBL" id="TYS55456.1"/>
    </source>
</evidence>
<evidence type="ECO:0000313" key="4">
    <source>
        <dbReference type="Proteomes" id="UP000195573"/>
    </source>
</evidence>
<evidence type="ECO:0000259" key="1">
    <source>
        <dbReference type="PROSITE" id="PS50123"/>
    </source>
</evidence>
<gene>
    <name evidence="2" type="ORF">B4U37_05100</name>
    <name evidence="3" type="ORF">FZC74_19055</name>
</gene>
<dbReference type="RefSeq" id="WP_088017376.1">
    <property type="nucleotide sequence ID" value="NZ_CP020880.1"/>
</dbReference>
<sequence>MDKQDLELDLFLTAVYRLSGFDFRKYMKSSIMRRVENRLRLEGLKNLSQLTEKVIHHDVFLQKVLDDFSINVTEMFRDPTFFLSFREKVIPLLRELPEIRVWHAGCSSGEEAYSMAILLEEEGVGHKSKIYATDMNEKILEKAQKGIIPLSKMKTYTKNYMQAGGKTAFSEYYHSDHQFAYINEDLLNRIVFAQHNLVTDRSFNEFHIIVCRNVLIYFNLELQHNVIQLFQESLGAEGFLGLGSKEALRLDAHPGFEEFDLYDKIYRKKNGEHGY</sequence>
<dbReference type="EMBL" id="VTEU01000012">
    <property type="protein sequence ID" value="TYS55456.1"/>
    <property type="molecule type" value="Genomic_DNA"/>
</dbReference>
<dbReference type="SUPFAM" id="SSF53335">
    <property type="entry name" value="S-adenosyl-L-methionine-dependent methyltransferases"/>
    <property type="match status" value="1"/>
</dbReference>
<dbReference type="Proteomes" id="UP000323393">
    <property type="component" value="Unassembled WGS sequence"/>
</dbReference>
<dbReference type="SUPFAM" id="SSF47757">
    <property type="entry name" value="Chemotaxis receptor methyltransferase CheR, N-terminal domain"/>
    <property type="match status" value="1"/>
</dbReference>
<dbReference type="GO" id="GO:0008757">
    <property type="term" value="F:S-adenosylmethionine-dependent methyltransferase activity"/>
    <property type="evidence" value="ECO:0007669"/>
    <property type="project" value="InterPro"/>
</dbReference>
<dbReference type="Proteomes" id="UP000195573">
    <property type="component" value="Chromosome"/>
</dbReference>
<dbReference type="SMART" id="SM00138">
    <property type="entry name" value="MeTrc"/>
    <property type="match status" value="1"/>
</dbReference>
<dbReference type="Pfam" id="PF01739">
    <property type="entry name" value="CheR"/>
    <property type="match status" value="1"/>
</dbReference>
<reference evidence="3 5" key="2">
    <citation type="submission" date="2019-08" db="EMBL/GenBank/DDBJ databases">
        <title>Bacillus genomes from the desert of Cuatro Cienegas, Coahuila.</title>
        <authorList>
            <person name="Olmedo-Alvarez G."/>
        </authorList>
    </citation>
    <scope>NUCLEOTIDE SEQUENCE [LARGE SCALE GENOMIC DNA]</scope>
    <source>
        <strain evidence="3 5">CH88_3T</strain>
    </source>
</reference>
<evidence type="ECO:0000313" key="5">
    <source>
        <dbReference type="Proteomes" id="UP000323393"/>
    </source>
</evidence>
<dbReference type="InterPro" id="IPR022641">
    <property type="entry name" value="CheR_N"/>
</dbReference>
<reference evidence="2 4" key="1">
    <citation type="submission" date="2017-04" db="EMBL/GenBank/DDBJ databases">
        <title>Complete Genome Sequence of the Bacillus horikoshii 20a strain from Cuatro Cienegas, Coahuila, Mexico.</title>
        <authorList>
            <person name="Zarza E."/>
            <person name="Alcaraz L.D."/>
            <person name="Aguilar-Salinas B."/>
            <person name="Islas A."/>
            <person name="Olmedo-Alvarez G."/>
        </authorList>
    </citation>
    <scope>NUCLEOTIDE SEQUENCE [LARGE SCALE GENOMIC DNA]</scope>
    <source>
        <strain evidence="2 4">20a</strain>
    </source>
</reference>
<keyword evidence="4" id="KW-1185">Reference proteome</keyword>
<dbReference type="PANTHER" id="PTHR24422">
    <property type="entry name" value="CHEMOTAXIS PROTEIN METHYLTRANSFERASE"/>
    <property type="match status" value="1"/>
</dbReference>
<evidence type="ECO:0000313" key="2">
    <source>
        <dbReference type="EMBL" id="ART75458.1"/>
    </source>
</evidence>
<dbReference type="AlphaFoldDB" id="A0A1Y0CJJ4"/>